<dbReference type="EMBL" id="CP155571">
    <property type="protein sequence ID" value="XFO73872.1"/>
    <property type="molecule type" value="Genomic_DNA"/>
</dbReference>
<reference evidence="1" key="1">
    <citation type="submission" date="2024-05" db="EMBL/GenBank/DDBJ databases">
        <title>Isolation and characterization of Sporomusa carbonis sp. nov., a carboxydotrophic hydrogenogen in the genus of Sporomusa isolated from a charcoal burning pile.</title>
        <authorList>
            <person name="Boeer T."/>
            <person name="Rosenbaum F."/>
            <person name="Eysell L."/>
            <person name="Mueller V."/>
            <person name="Daniel R."/>
            <person name="Poehlein A."/>
        </authorList>
    </citation>
    <scope>NUCLEOTIDE SEQUENCE [LARGE SCALE GENOMIC DNA]</scope>
    <source>
        <strain evidence="1">DSM 3132</strain>
    </source>
</reference>
<protein>
    <submittedName>
        <fullName evidence="1">Uncharacterized protein</fullName>
    </submittedName>
</protein>
<sequence length="66" mass="7542">MTKVIGIPFLHAFFEPYRFETVGSNISTTSIDNMKYRDSASQQSFFVVTLNRLSDAVDFYIRIGTP</sequence>
<keyword evidence="2" id="KW-1185">Reference proteome</keyword>
<evidence type="ECO:0000313" key="1">
    <source>
        <dbReference type="EMBL" id="XFO73872.1"/>
    </source>
</evidence>
<accession>A0ABZ3J7J9</accession>
<gene>
    <name evidence="1" type="ORF">SPACI_039800</name>
</gene>
<dbReference type="Proteomes" id="UP000216052">
    <property type="component" value="Chromosome"/>
</dbReference>
<name>A0ABZ3J7J9_SPOA4</name>
<proteinExistence type="predicted"/>
<organism evidence="1 2">
    <name type="scientific">Sporomusa acidovorans (strain ATCC 49682 / DSM 3132 / Mol)</name>
    <dbReference type="NCBI Taxonomy" id="1123286"/>
    <lineage>
        <taxon>Bacteria</taxon>
        <taxon>Bacillati</taxon>
        <taxon>Bacillota</taxon>
        <taxon>Negativicutes</taxon>
        <taxon>Selenomonadales</taxon>
        <taxon>Sporomusaceae</taxon>
        <taxon>Sporomusa</taxon>
    </lineage>
</organism>
<evidence type="ECO:0000313" key="2">
    <source>
        <dbReference type="Proteomes" id="UP000216052"/>
    </source>
</evidence>